<reference evidence="1 2" key="1">
    <citation type="submission" date="2020-07" db="EMBL/GenBank/DDBJ databases">
        <title>The yeast mating-type switching endonuclease HO is a domesticated member of an unorthodox homing genetic element family.</title>
        <authorList>
            <person name="Coughlan A.Y."/>
            <person name="Lombardi L."/>
            <person name="Braun-Galleani S."/>
            <person name="Martos A.R."/>
            <person name="Galeote V."/>
            <person name="Bigey F."/>
            <person name="Dequin S."/>
            <person name="Byrne K.P."/>
            <person name="Wolfe K.H."/>
        </authorList>
    </citation>
    <scope>NUCLEOTIDE SEQUENCE [LARGE SCALE GENOMIC DNA]</scope>
    <source>
        <strain evidence="1 2">NRRL Y-6702</strain>
    </source>
</reference>
<dbReference type="Proteomes" id="UP000509704">
    <property type="component" value="Chromosome 5"/>
</dbReference>
<dbReference type="OrthoDB" id="4060948at2759"/>
<accession>A0A7H9B5S0</accession>
<dbReference type="GO" id="GO:0016586">
    <property type="term" value="C:RSC-type complex"/>
    <property type="evidence" value="ECO:0007669"/>
    <property type="project" value="InterPro"/>
</dbReference>
<proteinExistence type="predicted"/>
<evidence type="ECO:0000313" key="1">
    <source>
        <dbReference type="EMBL" id="QLG73309.1"/>
    </source>
</evidence>
<organism evidence="1 2">
    <name type="scientific">Zygotorulaspora mrakii</name>
    <name type="common">Zygosaccharomyces mrakii</name>
    <dbReference type="NCBI Taxonomy" id="42260"/>
    <lineage>
        <taxon>Eukaryota</taxon>
        <taxon>Fungi</taxon>
        <taxon>Dikarya</taxon>
        <taxon>Ascomycota</taxon>
        <taxon>Saccharomycotina</taxon>
        <taxon>Saccharomycetes</taxon>
        <taxon>Saccharomycetales</taxon>
        <taxon>Saccharomycetaceae</taxon>
        <taxon>Zygotorulaspora</taxon>
    </lineage>
</organism>
<dbReference type="RefSeq" id="XP_037145036.1">
    <property type="nucleotide sequence ID" value="XM_037289141.1"/>
</dbReference>
<dbReference type="KEGG" id="zmk:HG535_0E03930"/>
<dbReference type="InterPro" id="IPR013895">
    <property type="entry name" value="Rsc14"/>
</dbReference>
<name>A0A7H9B5S0_ZYGMR</name>
<protein>
    <submittedName>
        <fullName evidence="1">Uncharacterized protein</fullName>
    </submittedName>
</protein>
<dbReference type="GO" id="GO:0006338">
    <property type="term" value="P:chromatin remodeling"/>
    <property type="evidence" value="ECO:0007669"/>
    <property type="project" value="InterPro"/>
</dbReference>
<gene>
    <name evidence="1" type="ORF">HG535_0E03930</name>
</gene>
<dbReference type="Pfam" id="PF08586">
    <property type="entry name" value="Rsc14"/>
    <property type="match status" value="1"/>
</dbReference>
<dbReference type="GeneID" id="59237051"/>
<dbReference type="EMBL" id="CP058608">
    <property type="protein sequence ID" value="QLG73309.1"/>
    <property type="molecule type" value="Genomic_DNA"/>
</dbReference>
<dbReference type="AlphaFoldDB" id="A0A7H9B5S0"/>
<evidence type="ECO:0000313" key="2">
    <source>
        <dbReference type="Proteomes" id="UP000509704"/>
    </source>
</evidence>
<sequence>MEDSGHSNYYDVISGLSAFECSHEVLLSAGELEQLVESSDEECCKNGETTDDESSTIEKKRLTVHGYLGGKVDLTEASNASYDLSHTLLGGYVPRRQLESLSSIDFAHYFHKSLECENALRNYDLVMEHRRRRQQAENNDNQ</sequence>
<keyword evidence="2" id="KW-1185">Reference proteome</keyword>